<evidence type="ECO:0000313" key="2">
    <source>
        <dbReference type="Proteomes" id="UP000250241"/>
    </source>
</evidence>
<organism evidence="1 2">
    <name type="scientific">Rothia aeria</name>
    <dbReference type="NCBI Taxonomy" id="172042"/>
    <lineage>
        <taxon>Bacteria</taxon>
        <taxon>Bacillati</taxon>
        <taxon>Actinomycetota</taxon>
        <taxon>Actinomycetes</taxon>
        <taxon>Micrococcales</taxon>
        <taxon>Micrococcaceae</taxon>
        <taxon>Rothia</taxon>
    </lineage>
</organism>
<dbReference type="KEGG" id="raj:RA11412_0772"/>
<dbReference type="EMBL" id="AP017895">
    <property type="protein sequence ID" value="BAV87071.1"/>
    <property type="molecule type" value="Genomic_DNA"/>
</dbReference>
<sequence length="43" mass="4768">MKTCFLACRARGSESAVPMCAGRTRPFSLYAEDARVDITTQRT</sequence>
<name>A0A2Z5QXH0_9MICC</name>
<dbReference type="Proteomes" id="UP000250241">
    <property type="component" value="Chromosome"/>
</dbReference>
<proteinExistence type="predicted"/>
<accession>A0A2Z5QXH0</accession>
<dbReference type="AlphaFoldDB" id="A0A2Z5QXH0"/>
<gene>
    <name evidence="1" type="ORF">RA11412_0772</name>
</gene>
<protein>
    <submittedName>
        <fullName evidence="1">Uncharacterized protein</fullName>
    </submittedName>
</protein>
<keyword evidence="2" id="KW-1185">Reference proteome</keyword>
<reference evidence="1 2" key="1">
    <citation type="submission" date="2016-10" db="EMBL/GenBank/DDBJ databases">
        <title>Genome sequence of Rothia aeria strain JCM11412.</title>
        <authorList>
            <person name="Nambu T."/>
        </authorList>
    </citation>
    <scope>NUCLEOTIDE SEQUENCE [LARGE SCALE GENOMIC DNA]</scope>
    <source>
        <strain evidence="1 2">JCM 11412</strain>
    </source>
</reference>
<evidence type="ECO:0000313" key="1">
    <source>
        <dbReference type="EMBL" id="BAV87071.1"/>
    </source>
</evidence>